<dbReference type="RefSeq" id="WP_118376391.1">
    <property type="nucleotide sequence ID" value="NZ_QRPH01000004.1"/>
</dbReference>
<evidence type="ECO:0000256" key="1">
    <source>
        <dbReference type="SAM" id="MobiDB-lite"/>
    </source>
</evidence>
<evidence type="ECO:0000313" key="3">
    <source>
        <dbReference type="Proteomes" id="UP000285613"/>
    </source>
</evidence>
<gene>
    <name evidence="2" type="ORF">DWZ91_05585</name>
</gene>
<reference evidence="2 3" key="1">
    <citation type="submission" date="2018-08" db="EMBL/GenBank/DDBJ databases">
        <title>A genome reference for cultivated species of the human gut microbiota.</title>
        <authorList>
            <person name="Zou Y."/>
            <person name="Xue W."/>
            <person name="Luo G."/>
        </authorList>
    </citation>
    <scope>NUCLEOTIDE SEQUENCE [LARGE SCALE GENOMIC DNA]</scope>
    <source>
        <strain evidence="2 3">AF36-12AT</strain>
    </source>
</reference>
<dbReference type="AlphaFoldDB" id="A0AAQ0LWJ1"/>
<protein>
    <recommendedName>
        <fullName evidence="4">Portal protein</fullName>
    </recommendedName>
</protein>
<name>A0AAQ0LWJ1_BIFPS</name>
<feature type="compositionally biased region" description="Polar residues" evidence="1">
    <location>
        <begin position="504"/>
        <end position="516"/>
    </location>
</feature>
<evidence type="ECO:0008006" key="4">
    <source>
        <dbReference type="Google" id="ProtNLM"/>
    </source>
</evidence>
<evidence type="ECO:0000313" key="2">
    <source>
        <dbReference type="EMBL" id="RHL95308.1"/>
    </source>
</evidence>
<sequence>MASTSSNMQSLVTGDDEPDGDGLALTRLATRLQNRIPDLCVLKTFYDGRETVPLQSVPKAATTTASAVYRRFVDICPLNLAHTIADAVITSQHPTGFRLVADKTMRSTDADDMWDKCGMDVRSLNMFMDAAIYGAAYAMVLGKENPSYIQRLSPWSTVVSDDKDSAVVYGWSEEEQIERLTLYRIVRNDDGEIQSVYSRTAKHEVKSRTLPSDSVDDEDTVYDLANDDSKKRPEFEAQFEWEGQSSGDDWKFALDCGCLPIVQLTTPNGKGQFEASLKTLRSIDQQRFQRFCIQEMQAFKQRWVSGDMPEYYQKSDPAVKAGKAQAGDKIDYSELFEMGPAALWLLPADAKIGESSITDITPIVNAAASDVKLLAGATGTPLSILSPDVAGSAEGAKLTTRMLRLKVRDMNMRANDAFVLLLRMALTASGSNASEERFETTWEPLELPSELEQCQAAAQVKGVLPLKTIARRYLHMTETEIAEMIQDAQDTSFLNAMARQNAALDSSAKQTDATVNDSYLGDGSGLDSFSTGSGSDSMSSDVSSDGSSSDDSSDVMGV</sequence>
<feature type="compositionally biased region" description="Low complexity" evidence="1">
    <location>
        <begin position="517"/>
        <end position="558"/>
    </location>
</feature>
<comment type="caution">
    <text evidence="2">The sequence shown here is derived from an EMBL/GenBank/DDBJ whole genome shotgun (WGS) entry which is preliminary data.</text>
</comment>
<dbReference type="EMBL" id="QRPH01000004">
    <property type="protein sequence ID" value="RHL95308.1"/>
    <property type="molecule type" value="Genomic_DNA"/>
</dbReference>
<accession>A0AAQ0LWJ1</accession>
<proteinExistence type="predicted"/>
<feature type="region of interest" description="Disordered" evidence="1">
    <location>
        <begin position="504"/>
        <end position="558"/>
    </location>
</feature>
<dbReference type="Proteomes" id="UP000285613">
    <property type="component" value="Unassembled WGS sequence"/>
</dbReference>
<organism evidence="2 3">
    <name type="scientific">Bifidobacterium pseudocatenulatum</name>
    <dbReference type="NCBI Taxonomy" id="28026"/>
    <lineage>
        <taxon>Bacteria</taxon>
        <taxon>Bacillati</taxon>
        <taxon>Actinomycetota</taxon>
        <taxon>Actinomycetes</taxon>
        <taxon>Bifidobacteriales</taxon>
        <taxon>Bifidobacteriaceae</taxon>
        <taxon>Bifidobacterium</taxon>
    </lineage>
</organism>